<dbReference type="RefSeq" id="WP_279529905.1">
    <property type="nucleotide sequence ID" value="NZ_CP122312.1"/>
</dbReference>
<dbReference type="Pfam" id="PF02272">
    <property type="entry name" value="DHHA1"/>
    <property type="match status" value="1"/>
</dbReference>
<dbReference type="InterPro" id="IPR003156">
    <property type="entry name" value="DHHA1_dom"/>
</dbReference>
<evidence type="ECO:0000313" key="5">
    <source>
        <dbReference type="Proteomes" id="UP001596447"/>
    </source>
</evidence>
<dbReference type="Gene3D" id="3.10.310.30">
    <property type="match status" value="1"/>
</dbReference>
<accession>A0ABD5Z4A0</accession>
<evidence type="ECO:0000313" key="4">
    <source>
        <dbReference type="EMBL" id="MFC7199984.1"/>
    </source>
</evidence>
<dbReference type="InterPro" id="IPR036291">
    <property type="entry name" value="NAD(P)-bd_dom_sf"/>
</dbReference>
<organism evidence="4 5">
    <name type="scientific">Halospeciosus flavus</name>
    <dbReference type="NCBI Taxonomy" id="3032283"/>
    <lineage>
        <taxon>Archaea</taxon>
        <taxon>Methanobacteriati</taxon>
        <taxon>Methanobacteriota</taxon>
        <taxon>Stenosarchaea group</taxon>
        <taxon>Halobacteria</taxon>
        <taxon>Halobacteriales</taxon>
        <taxon>Halobacteriaceae</taxon>
        <taxon>Halospeciosus</taxon>
    </lineage>
</organism>
<dbReference type="Pfam" id="PF02254">
    <property type="entry name" value="TrkA_N"/>
    <property type="match status" value="1"/>
</dbReference>
<protein>
    <submittedName>
        <fullName evidence="4">DHH family phosphoesterase</fullName>
    </submittedName>
</protein>
<dbReference type="Gene3D" id="3.90.1640.10">
    <property type="entry name" value="inorganic pyrophosphatase (n-terminal core)"/>
    <property type="match status" value="1"/>
</dbReference>
<evidence type="ECO:0000259" key="1">
    <source>
        <dbReference type="Pfam" id="PF01368"/>
    </source>
</evidence>
<dbReference type="AlphaFoldDB" id="A0ABD5Z4A0"/>
<dbReference type="EMBL" id="JBHTAR010000011">
    <property type="protein sequence ID" value="MFC7199984.1"/>
    <property type="molecule type" value="Genomic_DNA"/>
</dbReference>
<dbReference type="PANTHER" id="PTHR47618">
    <property type="entry name" value="BIFUNCTIONAL OLIGORIBONUCLEASE AND PAP PHOSPHATASE NRNA"/>
    <property type="match status" value="1"/>
</dbReference>
<gene>
    <name evidence="4" type="ORF">ACFQJ9_11295</name>
</gene>
<dbReference type="SUPFAM" id="SSF51735">
    <property type="entry name" value="NAD(P)-binding Rossmann-fold domains"/>
    <property type="match status" value="1"/>
</dbReference>
<reference evidence="4 5" key="1">
    <citation type="journal article" date="2019" name="Int. J. Syst. Evol. Microbiol.">
        <title>The Global Catalogue of Microorganisms (GCM) 10K type strain sequencing project: providing services to taxonomists for standard genome sequencing and annotation.</title>
        <authorList>
            <consortium name="The Broad Institute Genomics Platform"/>
            <consortium name="The Broad Institute Genome Sequencing Center for Infectious Disease"/>
            <person name="Wu L."/>
            <person name="Ma J."/>
        </authorList>
    </citation>
    <scope>NUCLEOTIDE SEQUENCE [LARGE SCALE GENOMIC DNA]</scope>
    <source>
        <strain evidence="4 5">XZGYJ-43</strain>
    </source>
</reference>
<dbReference type="Pfam" id="PF01368">
    <property type="entry name" value="DHH"/>
    <property type="match status" value="1"/>
</dbReference>
<sequence>MVTRLVLGCGAIAHSILDEFVERRGETFVLDPDASRVESLRNEKIAAEQADVTAPAVLRGVDRDPGIVFVGSDDTLENLQTARAAERVFEDAYVVAYAAADATREQRDELESLVDDVVTAGFPIVERVESTVASGDSRRVRRLRETLQSVDGTLGVFMHDNPDPDAIAAAVALARIADSLGLDAEPCYFGDISHQENRAFVNLLELDLRQLDAEEFDAEEFGGIALVDHSRPGVNDQLPPEVDVDVVIDHHPPKEEIEARFVDIREDMGATSTLMTEYLQRFNLELDRAVATALLYGIRVDTKDFSREITTTDFEAGADLLPTADIDVLERVESPSISADTLDIVARAIKNRHLDGTTLATCVGSISDRDALAQAADRLLAMEGVTVTFVYGFMEGTIYVSARSRGNEIDLGEVLREAFGEMGSAGGHADMAGAQIPLGVFEEIAEESESMVSILEDAIGERFFDAVRDAR</sequence>
<dbReference type="SUPFAM" id="SSF64182">
    <property type="entry name" value="DHH phosphoesterases"/>
    <property type="match status" value="1"/>
</dbReference>
<evidence type="ECO:0000259" key="2">
    <source>
        <dbReference type="Pfam" id="PF02254"/>
    </source>
</evidence>
<proteinExistence type="predicted"/>
<evidence type="ECO:0000259" key="3">
    <source>
        <dbReference type="Pfam" id="PF02272"/>
    </source>
</evidence>
<feature type="domain" description="DHHA1" evidence="3">
    <location>
        <begin position="360"/>
        <end position="451"/>
    </location>
</feature>
<feature type="domain" description="DDH" evidence="1">
    <location>
        <begin position="156"/>
        <end position="298"/>
    </location>
</feature>
<dbReference type="Proteomes" id="UP001596447">
    <property type="component" value="Unassembled WGS sequence"/>
</dbReference>
<dbReference type="PANTHER" id="PTHR47618:SF1">
    <property type="entry name" value="BIFUNCTIONAL OLIGORIBONUCLEASE AND PAP PHOSPHATASE NRNA"/>
    <property type="match status" value="1"/>
</dbReference>
<name>A0ABD5Z4A0_9EURY</name>
<dbReference type="InterPro" id="IPR038763">
    <property type="entry name" value="DHH_sf"/>
</dbReference>
<dbReference type="InterPro" id="IPR051319">
    <property type="entry name" value="Oligoribo/pAp-PDE_c-di-AMP_PDE"/>
</dbReference>
<dbReference type="InterPro" id="IPR003148">
    <property type="entry name" value="RCK_N"/>
</dbReference>
<dbReference type="InterPro" id="IPR001667">
    <property type="entry name" value="DDH_dom"/>
</dbReference>
<keyword evidence="5" id="KW-1185">Reference proteome</keyword>
<dbReference type="Gene3D" id="3.40.50.720">
    <property type="entry name" value="NAD(P)-binding Rossmann-like Domain"/>
    <property type="match status" value="1"/>
</dbReference>
<feature type="domain" description="RCK N-terminal" evidence="2">
    <location>
        <begin position="5"/>
        <end position="106"/>
    </location>
</feature>
<comment type="caution">
    <text evidence="4">The sequence shown here is derived from an EMBL/GenBank/DDBJ whole genome shotgun (WGS) entry which is preliminary data.</text>
</comment>